<dbReference type="SUPFAM" id="SSF103473">
    <property type="entry name" value="MFS general substrate transporter"/>
    <property type="match status" value="1"/>
</dbReference>
<accession>A0A8J3PEG9</accession>
<dbReference type="Pfam" id="PF13347">
    <property type="entry name" value="MFS_2"/>
    <property type="match status" value="1"/>
</dbReference>
<dbReference type="GO" id="GO:0015293">
    <property type="term" value="F:symporter activity"/>
    <property type="evidence" value="ECO:0007669"/>
    <property type="project" value="InterPro"/>
</dbReference>
<proteinExistence type="predicted"/>
<reference evidence="3" key="1">
    <citation type="submission" date="2021-01" db="EMBL/GenBank/DDBJ databases">
        <title>Whole genome shotgun sequence of Catellatospora methionotrophica NBRC 14553.</title>
        <authorList>
            <person name="Komaki H."/>
            <person name="Tamura T."/>
        </authorList>
    </citation>
    <scope>NUCLEOTIDE SEQUENCE</scope>
    <source>
        <strain evidence="3">NBRC 14553</strain>
    </source>
</reference>
<feature type="transmembrane region" description="Helical" evidence="2">
    <location>
        <begin position="419"/>
        <end position="442"/>
    </location>
</feature>
<dbReference type="CDD" id="cd17332">
    <property type="entry name" value="MFS_MelB_like"/>
    <property type="match status" value="1"/>
</dbReference>
<dbReference type="InterPro" id="IPR036259">
    <property type="entry name" value="MFS_trans_sf"/>
</dbReference>
<dbReference type="RefSeq" id="WP_166382945.1">
    <property type="nucleotide sequence ID" value="NZ_BAAATT010000014.1"/>
</dbReference>
<feature type="transmembrane region" description="Helical" evidence="2">
    <location>
        <begin position="379"/>
        <end position="399"/>
    </location>
</feature>
<keyword evidence="2" id="KW-0812">Transmembrane</keyword>
<dbReference type="PANTHER" id="PTHR11328:SF24">
    <property type="entry name" value="MAJOR FACILITATOR SUPERFAMILY (MFS) PROFILE DOMAIN-CONTAINING PROTEIN"/>
    <property type="match status" value="1"/>
</dbReference>
<feature type="transmembrane region" description="Helical" evidence="2">
    <location>
        <begin position="244"/>
        <end position="269"/>
    </location>
</feature>
<dbReference type="GO" id="GO:0005886">
    <property type="term" value="C:plasma membrane"/>
    <property type="evidence" value="ECO:0007669"/>
    <property type="project" value="TreeGrafter"/>
</dbReference>
<dbReference type="EMBL" id="BONJ01000007">
    <property type="protein sequence ID" value="GIG13684.1"/>
    <property type="molecule type" value="Genomic_DNA"/>
</dbReference>
<feature type="transmembrane region" description="Helical" evidence="2">
    <location>
        <begin position="122"/>
        <end position="140"/>
    </location>
</feature>
<sequence>MTVSPPTSSEVTAPDQDQPLTGGVRAGYALGSLATGAFGTVPGLLLLPYLTDNLGVAAGLAGLLVLVPKAWDVLINPVAGRISDRTVSRWGARRPYLLFGGLAVAVLFAAMFAGPFGNGSGAAIYVAVAFLATATAYAFFQVPYVAMPAEMTDDYSERTRLMTWRVAVLAVAILVSGAVAPIVVQAGGGGVPGHRWMGVFVAALIVVGALGSFFGTRRAPVGRVTESEPTLRAQLAVVRRNRPFTVLLTVFVVQSIGVATMLAGVKYVADHVLERPEDGPTLLFACFVGPALLVMPLWSRVGARVGKTKALVLASVLLSGGALALVVAGSVPPVVAYVVTGLIGVGYAGQQVFAMAMLPDCVAYDAARTGRRQAGVFTGLWTAGETFGLALGPGLYALVLQLSGYTSSAGGAVAQSDGAKLGVLLGFSLVPALLVGPVTLLLRRYDLTPERLASVQVETGRAAKDSVTR</sequence>
<evidence type="ECO:0000313" key="3">
    <source>
        <dbReference type="EMBL" id="GIG13684.1"/>
    </source>
</evidence>
<organism evidence="3 4">
    <name type="scientific">Catellatospora methionotrophica</name>
    <dbReference type="NCBI Taxonomy" id="121620"/>
    <lineage>
        <taxon>Bacteria</taxon>
        <taxon>Bacillati</taxon>
        <taxon>Actinomycetota</taxon>
        <taxon>Actinomycetes</taxon>
        <taxon>Micromonosporales</taxon>
        <taxon>Micromonosporaceae</taxon>
        <taxon>Catellatospora</taxon>
    </lineage>
</organism>
<name>A0A8J3PEG9_9ACTN</name>
<keyword evidence="2" id="KW-0472">Membrane</keyword>
<keyword evidence="2" id="KW-1133">Transmembrane helix</keyword>
<dbReference type="PANTHER" id="PTHR11328">
    <property type="entry name" value="MAJOR FACILITATOR SUPERFAMILY DOMAIN-CONTAINING PROTEIN"/>
    <property type="match status" value="1"/>
</dbReference>
<feature type="transmembrane region" description="Helical" evidence="2">
    <location>
        <begin position="281"/>
        <end position="298"/>
    </location>
</feature>
<keyword evidence="4" id="KW-1185">Reference proteome</keyword>
<dbReference type="Gene3D" id="1.20.1250.20">
    <property type="entry name" value="MFS general substrate transporter like domains"/>
    <property type="match status" value="2"/>
</dbReference>
<feature type="transmembrane region" description="Helical" evidence="2">
    <location>
        <begin position="161"/>
        <end position="184"/>
    </location>
</feature>
<evidence type="ECO:0000256" key="2">
    <source>
        <dbReference type="SAM" id="Phobius"/>
    </source>
</evidence>
<evidence type="ECO:0000313" key="4">
    <source>
        <dbReference type="Proteomes" id="UP000660339"/>
    </source>
</evidence>
<feature type="compositionally biased region" description="Polar residues" evidence="1">
    <location>
        <begin position="1"/>
        <end position="11"/>
    </location>
</feature>
<feature type="transmembrane region" description="Helical" evidence="2">
    <location>
        <begin position="56"/>
        <end position="75"/>
    </location>
</feature>
<feature type="transmembrane region" description="Helical" evidence="2">
    <location>
        <begin position="334"/>
        <end position="358"/>
    </location>
</feature>
<feature type="region of interest" description="Disordered" evidence="1">
    <location>
        <begin position="1"/>
        <end position="20"/>
    </location>
</feature>
<dbReference type="InterPro" id="IPR039672">
    <property type="entry name" value="MFS_2"/>
</dbReference>
<feature type="transmembrane region" description="Helical" evidence="2">
    <location>
        <begin position="310"/>
        <end position="328"/>
    </location>
</feature>
<dbReference type="GO" id="GO:0008643">
    <property type="term" value="P:carbohydrate transport"/>
    <property type="evidence" value="ECO:0007669"/>
    <property type="project" value="InterPro"/>
</dbReference>
<gene>
    <name evidence="3" type="ORF">Cme02nite_20160</name>
</gene>
<evidence type="ECO:0000256" key="1">
    <source>
        <dbReference type="SAM" id="MobiDB-lite"/>
    </source>
</evidence>
<feature type="transmembrane region" description="Helical" evidence="2">
    <location>
        <begin position="196"/>
        <end position="214"/>
    </location>
</feature>
<protein>
    <submittedName>
        <fullName evidence="3">MFS transporter</fullName>
    </submittedName>
</protein>
<dbReference type="Proteomes" id="UP000660339">
    <property type="component" value="Unassembled WGS sequence"/>
</dbReference>
<feature type="transmembrane region" description="Helical" evidence="2">
    <location>
        <begin position="28"/>
        <end position="50"/>
    </location>
</feature>
<comment type="caution">
    <text evidence="3">The sequence shown here is derived from an EMBL/GenBank/DDBJ whole genome shotgun (WGS) entry which is preliminary data.</text>
</comment>
<dbReference type="AlphaFoldDB" id="A0A8J3PEG9"/>
<feature type="transmembrane region" description="Helical" evidence="2">
    <location>
        <begin position="96"/>
        <end position="116"/>
    </location>
</feature>